<reference evidence="3" key="1">
    <citation type="journal article" date="2019" name="Int. J. Syst. Evol. Microbiol.">
        <title>The Global Catalogue of Microorganisms (GCM) 10K type strain sequencing project: providing services to taxonomists for standard genome sequencing and annotation.</title>
        <authorList>
            <consortium name="The Broad Institute Genomics Platform"/>
            <consortium name="The Broad Institute Genome Sequencing Center for Infectious Disease"/>
            <person name="Wu L."/>
            <person name="Ma J."/>
        </authorList>
    </citation>
    <scope>NUCLEOTIDE SEQUENCE [LARGE SCALE GENOMIC DNA]</scope>
    <source>
        <strain evidence="3">JCM 4738</strain>
    </source>
</reference>
<keyword evidence="3" id="KW-1185">Reference proteome</keyword>
<name>A0ABQ3EP76_9ACTN</name>
<gene>
    <name evidence="2" type="ORF">GCM10010347_07530</name>
</gene>
<comment type="caution">
    <text evidence="2">The sequence shown here is derived from an EMBL/GenBank/DDBJ whole genome shotgun (WGS) entry which is preliminary data.</text>
</comment>
<feature type="compositionally biased region" description="Low complexity" evidence="1">
    <location>
        <begin position="81"/>
        <end position="91"/>
    </location>
</feature>
<evidence type="ECO:0000313" key="3">
    <source>
        <dbReference type="Proteomes" id="UP000642673"/>
    </source>
</evidence>
<feature type="region of interest" description="Disordered" evidence="1">
    <location>
        <begin position="179"/>
        <end position="227"/>
    </location>
</feature>
<protein>
    <submittedName>
        <fullName evidence="2">Uncharacterized protein</fullName>
    </submittedName>
</protein>
<feature type="compositionally biased region" description="Basic residues" evidence="1">
    <location>
        <begin position="209"/>
        <end position="218"/>
    </location>
</feature>
<proteinExistence type="predicted"/>
<accession>A0ABQ3EP76</accession>
<evidence type="ECO:0000313" key="2">
    <source>
        <dbReference type="EMBL" id="GHB40431.1"/>
    </source>
</evidence>
<evidence type="ECO:0000256" key="1">
    <source>
        <dbReference type="SAM" id="MobiDB-lite"/>
    </source>
</evidence>
<feature type="compositionally biased region" description="Basic and acidic residues" evidence="1">
    <location>
        <begin position="43"/>
        <end position="55"/>
    </location>
</feature>
<sequence>MRWPGRFCRVAASGAVQRKAEGRGSYRTYSRGFDNGGGTSQRQLRERCRAGRRDPVNLSRHSTSAPQPAARRGNPRPTPRRGPATGAGAPARTRRGVSRVGRGCPVRADYRGAGGLRLAVAWAGPGRPPAATGGEGVCGGPARWGGGRRPAASPLVAGSGSGLDGAAVCVVGRRPAPAFAPRPDPARRRAPPRRWCPVPPPPQPGPHRPMLRVPRRRVGSGGGVEEARRGLIRNRGCWVGGGNG</sequence>
<feature type="compositionally biased region" description="Pro residues" evidence="1">
    <location>
        <begin position="197"/>
        <end position="207"/>
    </location>
</feature>
<feature type="region of interest" description="Disordered" evidence="1">
    <location>
        <begin position="13"/>
        <end position="99"/>
    </location>
</feature>
<organism evidence="2 3">
    <name type="scientific">Streptomyces cirratus</name>
    <dbReference type="NCBI Taxonomy" id="68187"/>
    <lineage>
        <taxon>Bacteria</taxon>
        <taxon>Bacillati</taxon>
        <taxon>Actinomycetota</taxon>
        <taxon>Actinomycetes</taxon>
        <taxon>Kitasatosporales</taxon>
        <taxon>Streptomycetaceae</taxon>
        <taxon>Streptomyces</taxon>
    </lineage>
</organism>
<dbReference type="Proteomes" id="UP000642673">
    <property type="component" value="Unassembled WGS sequence"/>
</dbReference>
<dbReference type="EMBL" id="BMVP01000001">
    <property type="protein sequence ID" value="GHB40431.1"/>
    <property type="molecule type" value="Genomic_DNA"/>
</dbReference>